<reference evidence="2 3" key="1">
    <citation type="journal article" date="2015" name="Genome Biol. Evol.">
        <title>Comparative Genomics of a Bacterivorous Green Alga Reveals Evolutionary Causalities and Consequences of Phago-Mixotrophic Mode of Nutrition.</title>
        <authorList>
            <person name="Burns J.A."/>
            <person name="Paasch A."/>
            <person name="Narechania A."/>
            <person name="Kim E."/>
        </authorList>
    </citation>
    <scope>NUCLEOTIDE SEQUENCE [LARGE SCALE GENOMIC DNA]</scope>
    <source>
        <strain evidence="2 3">PLY_AMNH</strain>
    </source>
</reference>
<name>A0AAE0KSH5_9CHLO</name>
<evidence type="ECO:0000313" key="3">
    <source>
        <dbReference type="Proteomes" id="UP001190700"/>
    </source>
</evidence>
<sequence length="115" mass="12825">GIEPSSLKKQYLSEYNSKFNSPLRAAYLDDLDPKGKLRPFSAPVHSRTDPRFPPRTTKCRGGAPHPHLNYGIIDADHEMKVVKARMAELKRQSAAFQSQVGPRLSGRTPTHGWTG</sequence>
<gene>
    <name evidence="2" type="ORF">CYMTET_32186</name>
</gene>
<feature type="non-terminal residue" evidence="2">
    <location>
        <position position="1"/>
    </location>
</feature>
<feature type="region of interest" description="Disordered" evidence="1">
    <location>
        <begin position="38"/>
        <end position="65"/>
    </location>
</feature>
<accession>A0AAE0KSH5</accession>
<evidence type="ECO:0000256" key="1">
    <source>
        <dbReference type="SAM" id="MobiDB-lite"/>
    </source>
</evidence>
<proteinExistence type="predicted"/>
<feature type="region of interest" description="Disordered" evidence="1">
    <location>
        <begin position="94"/>
        <end position="115"/>
    </location>
</feature>
<evidence type="ECO:0000313" key="2">
    <source>
        <dbReference type="EMBL" id="KAK3258784.1"/>
    </source>
</evidence>
<protein>
    <submittedName>
        <fullName evidence="2">Uncharacterized protein</fullName>
    </submittedName>
</protein>
<organism evidence="2 3">
    <name type="scientific">Cymbomonas tetramitiformis</name>
    <dbReference type="NCBI Taxonomy" id="36881"/>
    <lineage>
        <taxon>Eukaryota</taxon>
        <taxon>Viridiplantae</taxon>
        <taxon>Chlorophyta</taxon>
        <taxon>Pyramimonadophyceae</taxon>
        <taxon>Pyramimonadales</taxon>
        <taxon>Pyramimonadaceae</taxon>
        <taxon>Cymbomonas</taxon>
    </lineage>
</organism>
<keyword evidence="3" id="KW-1185">Reference proteome</keyword>
<comment type="caution">
    <text evidence="2">The sequence shown here is derived from an EMBL/GenBank/DDBJ whole genome shotgun (WGS) entry which is preliminary data.</text>
</comment>
<dbReference type="AlphaFoldDB" id="A0AAE0KSH5"/>
<dbReference type="EMBL" id="LGRX02019267">
    <property type="protein sequence ID" value="KAK3258784.1"/>
    <property type="molecule type" value="Genomic_DNA"/>
</dbReference>
<dbReference type="Proteomes" id="UP001190700">
    <property type="component" value="Unassembled WGS sequence"/>
</dbReference>